<keyword evidence="11" id="KW-0670">Pyruvate</keyword>
<sequence length="266" mass="29914">MAKRWLRLMTELSSRKWVCRLMGAFAQSGASRHMIPTFIRVYQIAAEEAEQDWRQYPSLNAFFTRRLKAGARPVHTAPDVMVSPVDALITYNGEVTDGTLLNVKGQDYTLEELLNFSPRLEKYTHGHAFVLYLSPTDYHRIHAPVTGNLVEKEHVKGKVYPVNEFGLTHMRTVLSRNERKIAYIAHEYGEIALVKVGAMNVSSIRYSDEDAKAWTAGDELAYFEFGSTVVLLTESGTFSPDPSLHQGDRVNMGEALGQFKSDKPGA</sequence>
<keyword evidence="9 13" id="KW-0456">Lyase</keyword>
<organism evidence="13 14">
    <name type="scientific">Paenibacillus terreus</name>
    <dbReference type="NCBI Taxonomy" id="1387834"/>
    <lineage>
        <taxon>Bacteria</taxon>
        <taxon>Bacillati</taxon>
        <taxon>Bacillota</taxon>
        <taxon>Bacilli</taxon>
        <taxon>Bacillales</taxon>
        <taxon>Paenibacillaceae</taxon>
        <taxon>Paenibacillus</taxon>
    </lineage>
</organism>
<keyword evidence="4" id="KW-0444">Lipid biosynthesis</keyword>
<protein>
    <recommendedName>
        <fullName evidence="3">phosphatidylserine decarboxylase</fullName>
        <ecNumber evidence="3">4.1.1.65</ecNumber>
    </recommendedName>
</protein>
<comment type="pathway">
    <text evidence="2">Lipid metabolism.</text>
</comment>
<reference evidence="13 14" key="1">
    <citation type="submission" date="2024-09" db="EMBL/GenBank/DDBJ databases">
        <authorList>
            <person name="Ruan L."/>
        </authorList>
    </citation>
    <scope>NUCLEOTIDE SEQUENCE [LARGE SCALE GENOMIC DNA]</scope>
    <source>
        <strain evidence="13 14">D33</strain>
    </source>
</reference>
<evidence type="ECO:0000313" key="13">
    <source>
        <dbReference type="EMBL" id="MFB5680554.1"/>
    </source>
</evidence>
<evidence type="ECO:0000256" key="2">
    <source>
        <dbReference type="ARBA" id="ARBA00005189"/>
    </source>
</evidence>
<evidence type="ECO:0000256" key="3">
    <source>
        <dbReference type="ARBA" id="ARBA00012243"/>
    </source>
</evidence>
<keyword evidence="14" id="KW-1185">Reference proteome</keyword>
<comment type="pathway">
    <text evidence="12">Phospholipid metabolism; phosphatidylethanolamine biosynthesis.</text>
</comment>
<dbReference type="Pfam" id="PF02666">
    <property type="entry name" value="PS_Dcarbxylase"/>
    <property type="match status" value="1"/>
</dbReference>
<evidence type="ECO:0000256" key="8">
    <source>
        <dbReference type="ARBA" id="ARBA00023209"/>
    </source>
</evidence>
<keyword evidence="5" id="KW-0210">Decarboxylase</keyword>
<evidence type="ECO:0000256" key="1">
    <source>
        <dbReference type="ARBA" id="ARBA00001928"/>
    </source>
</evidence>
<dbReference type="GO" id="GO:0004609">
    <property type="term" value="F:phosphatidylserine decarboxylase activity"/>
    <property type="evidence" value="ECO:0007669"/>
    <property type="project" value="UniProtKB-EC"/>
</dbReference>
<keyword evidence="10" id="KW-1208">Phospholipid metabolism</keyword>
<evidence type="ECO:0000256" key="11">
    <source>
        <dbReference type="ARBA" id="ARBA00023317"/>
    </source>
</evidence>
<dbReference type="RefSeq" id="WP_375524353.1">
    <property type="nucleotide sequence ID" value="NZ_JBHILM010000005.1"/>
</dbReference>
<accession>A0ABV5B582</accession>
<comment type="caution">
    <text evidence="13">The sequence shown here is derived from an EMBL/GenBank/DDBJ whole genome shotgun (WGS) entry which is preliminary data.</text>
</comment>
<evidence type="ECO:0000256" key="6">
    <source>
        <dbReference type="ARBA" id="ARBA00023098"/>
    </source>
</evidence>
<keyword evidence="7" id="KW-0865">Zymogen</keyword>
<evidence type="ECO:0000256" key="10">
    <source>
        <dbReference type="ARBA" id="ARBA00023264"/>
    </source>
</evidence>
<evidence type="ECO:0000313" key="14">
    <source>
        <dbReference type="Proteomes" id="UP001580407"/>
    </source>
</evidence>
<dbReference type="InterPro" id="IPR033177">
    <property type="entry name" value="PSD-B"/>
</dbReference>
<keyword evidence="8" id="KW-0594">Phospholipid biosynthesis</keyword>
<name>A0ABV5B582_9BACL</name>
<evidence type="ECO:0000256" key="5">
    <source>
        <dbReference type="ARBA" id="ARBA00022793"/>
    </source>
</evidence>
<dbReference type="PANTHER" id="PTHR10067:SF6">
    <property type="entry name" value="PHOSPHATIDYLSERINE DECARBOXYLASE PROENZYME, MITOCHONDRIAL"/>
    <property type="match status" value="1"/>
</dbReference>
<evidence type="ECO:0000256" key="7">
    <source>
        <dbReference type="ARBA" id="ARBA00023145"/>
    </source>
</evidence>
<evidence type="ECO:0000256" key="12">
    <source>
        <dbReference type="ARBA" id="ARBA00024326"/>
    </source>
</evidence>
<proteinExistence type="predicted"/>
<dbReference type="InterPro" id="IPR003817">
    <property type="entry name" value="PS_Dcarbxylase"/>
</dbReference>
<gene>
    <name evidence="13" type="primary">asd</name>
    <name evidence="13" type="ORF">ACE3NQ_06485</name>
</gene>
<dbReference type="Proteomes" id="UP001580407">
    <property type="component" value="Unassembled WGS sequence"/>
</dbReference>
<evidence type="ECO:0000256" key="4">
    <source>
        <dbReference type="ARBA" id="ARBA00022516"/>
    </source>
</evidence>
<dbReference type="EMBL" id="JBHILM010000005">
    <property type="protein sequence ID" value="MFB5680554.1"/>
    <property type="molecule type" value="Genomic_DNA"/>
</dbReference>
<evidence type="ECO:0000256" key="9">
    <source>
        <dbReference type="ARBA" id="ARBA00023239"/>
    </source>
</evidence>
<dbReference type="PANTHER" id="PTHR10067">
    <property type="entry name" value="PHOSPHATIDYLSERINE DECARBOXYLASE"/>
    <property type="match status" value="1"/>
</dbReference>
<comment type="cofactor">
    <cofactor evidence="1">
        <name>pyruvate</name>
        <dbReference type="ChEBI" id="CHEBI:15361"/>
    </cofactor>
</comment>
<dbReference type="NCBIfam" id="TIGR00163">
    <property type="entry name" value="PS_decarb"/>
    <property type="match status" value="1"/>
</dbReference>
<keyword evidence="6" id="KW-0443">Lipid metabolism</keyword>
<dbReference type="EC" id="4.1.1.65" evidence="3"/>